<evidence type="ECO:0000313" key="4">
    <source>
        <dbReference type="EMBL" id="OAL30639.1"/>
    </source>
</evidence>
<reference evidence="4 5" key="1">
    <citation type="submission" date="2016-03" db="EMBL/GenBank/DDBJ databases">
        <title>The draft genome sequence of Fonsecaea nubica causative agent of cutaneous subcutaneous infection in human host.</title>
        <authorList>
            <person name="Costa F."/>
            <person name="Sybren D.H."/>
            <person name="Raittz R.T."/>
            <person name="Weiss V.A."/>
            <person name="Leao A.C."/>
            <person name="Gomes R."/>
            <person name="De Souza E.M."/>
            <person name="Pedrosa F.O."/>
            <person name="Steffens M.B."/>
            <person name="Bombassaro A."/>
            <person name="Tadra-Sfeir M.Z."/>
            <person name="Moreno L.F."/>
            <person name="Najafzadeh M.J."/>
            <person name="Felipe M.S."/>
            <person name="Teixeira M."/>
            <person name="Sun J."/>
            <person name="Xi L."/>
            <person name="Castro M.A."/>
            <person name="Vicente V.A."/>
        </authorList>
    </citation>
    <scope>NUCLEOTIDE SEQUENCE [LARGE SCALE GENOMIC DNA]</scope>
    <source>
        <strain evidence="4 5">CBS 269.64</strain>
    </source>
</reference>
<dbReference type="RefSeq" id="XP_022497101.1">
    <property type="nucleotide sequence ID" value="XM_022646877.1"/>
</dbReference>
<comment type="caution">
    <text evidence="4">The sequence shown here is derived from an EMBL/GenBank/DDBJ whole genome shotgun (WGS) entry which is preliminary data.</text>
</comment>
<dbReference type="PANTHER" id="PTHR24198">
    <property type="entry name" value="ANKYRIN REPEAT AND PROTEIN KINASE DOMAIN-CONTAINING PROTEIN"/>
    <property type="match status" value="1"/>
</dbReference>
<dbReference type="GeneID" id="34592004"/>
<dbReference type="PROSITE" id="PS50088">
    <property type="entry name" value="ANK_REPEAT"/>
    <property type="match status" value="5"/>
</dbReference>
<keyword evidence="1" id="KW-0677">Repeat</keyword>
<evidence type="ECO:0000313" key="5">
    <source>
        <dbReference type="Proteomes" id="UP000185904"/>
    </source>
</evidence>
<evidence type="ECO:0000256" key="3">
    <source>
        <dbReference type="PROSITE-ProRule" id="PRU00023"/>
    </source>
</evidence>
<keyword evidence="2 3" id="KW-0040">ANK repeat</keyword>
<dbReference type="PANTHER" id="PTHR24198:SF165">
    <property type="entry name" value="ANKYRIN REPEAT-CONTAINING PROTEIN-RELATED"/>
    <property type="match status" value="1"/>
</dbReference>
<dbReference type="EMBL" id="LVCJ01000070">
    <property type="protein sequence ID" value="OAL30639.1"/>
    <property type="molecule type" value="Genomic_DNA"/>
</dbReference>
<organism evidence="4 5">
    <name type="scientific">Fonsecaea nubica</name>
    <dbReference type="NCBI Taxonomy" id="856822"/>
    <lineage>
        <taxon>Eukaryota</taxon>
        <taxon>Fungi</taxon>
        <taxon>Dikarya</taxon>
        <taxon>Ascomycota</taxon>
        <taxon>Pezizomycotina</taxon>
        <taxon>Eurotiomycetes</taxon>
        <taxon>Chaetothyriomycetidae</taxon>
        <taxon>Chaetothyriales</taxon>
        <taxon>Herpotrichiellaceae</taxon>
        <taxon>Fonsecaea</taxon>
    </lineage>
</organism>
<dbReference type="AlphaFoldDB" id="A0A178CL57"/>
<feature type="repeat" description="ANK" evidence="3">
    <location>
        <begin position="332"/>
        <end position="364"/>
    </location>
</feature>
<evidence type="ECO:0000256" key="1">
    <source>
        <dbReference type="ARBA" id="ARBA00022737"/>
    </source>
</evidence>
<dbReference type="InterPro" id="IPR036770">
    <property type="entry name" value="Ankyrin_rpt-contain_sf"/>
</dbReference>
<name>A0A178CL57_9EURO</name>
<gene>
    <name evidence="4" type="ORF">AYO20_08601</name>
</gene>
<protein>
    <submittedName>
        <fullName evidence="4">Uncharacterized protein</fullName>
    </submittedName>
</protein>
<feature type="repeat" description="ANK" evidence="3">
    <location>
        <begin position="299"/>
        <end position="331"/>
    </location>
</feature>
<accession>A0A178CL57</accession>
<keyword evidence="5" id="KW-1185">Reference proteome</keyword>
<proteinExistence type="predicted"/>
<feature type="repeat" description="ANK" evidence="3">
    <location>
        <begin position="365"/>
        <end position="397"/>
    </location>
</feature>
<sequence length="679" mass="73914">MAVTAGDSEIIKSVLTLVGEHKSNSEKFTSVAIAARFGLRSVLKHLPRISNPNRLGADGKTPLCRATTPFEKQDNDTSALNVAVRSNQAQIPKLFLDLGEGAASNGWATKIRETHGVSECDTELDAHEHDPVHSRDLEMRGGLLLAAEKGFSAIALLMIQNMDVIDLVDNRQNTILHLAAKGGTHEVWKAVLEYGKIHVDVSNDNRRTALPEAAQRGFADCVSELLMHDANHLARLDPFTSIELVVMGNQKEATKALLEKQHDKDALGEALERAAIDDRTDLVTLLLDEGADVDYVDGVGDTFLHLAAYLGRERVVEILLRRRVDLELKGMKKWTALAMATIQKKASVMKLLLDAGGDPNSKDQHDMTPLNLAIAKAHAQNAALLLPRGAKINTCSLLAMNTESIQDSGLNLSAALNRAVQKKDLDMISLLLDHEADPEDTNVSDLEDPVLEIGSPLHYVAFHCLHEVAELLLAHEKRKVNPEDQLKMVKFLVRTGGNPTFPGGSYGNLLNCAVANACASILEDIMAVCDYKGISVKNADVEGKLASHFAATGPNQRAFELVLLPNLGAKDKQGRVPIHFAAAAGSLPALRFLLGHSVNLIQVDKETGTPCTGPAGNGMRKLFAAFLKRVASLSSTTRPLRATRLKILQFRTKKHTFPLPEPIMMTWALLMLTKMSYRG</sequence>
<evidence type="ECO:0000256" key="2">
    <source>
        <dbReference type="ARBA" id="ARBA00023043"/>
    </source>
</evidence>
<feature type="repeat" description="ANK" evidence="3">
    <location>
        <begin position="573"/>
        <end position="605"/>
    </location>
</feature>
<dbReference type="PROSITE" id="PS50297">
    <property type="entry name" value="ANK_REP_REGION"/>
    <property type="match status" value="3"/>
</dbReference>
<dbReference type="SMART" id="SM00248">
    <property type="entry name" value="ANK"/>
    <property type="match status" value="10"/>
</dbReference>
<feature type="repeat" description="ANK" evidence="3">
    <location>
        <begin position="270"/>
        <end position="298"/>
    </location>
</feature>
<dbReference type="Proteomes" id="UP000185904">
    <property type="component" value="Unassembled WGS sequence"/>
</dbReference>
<dbReference type="SUPFAM" id="SSF48403">
    <property type="entry name" value="Ankyrin repeat"/>
    <property type="match status" value="2"/>
</dbReference>
<dbReference type="OrthoDB" id="341259at2759"/>
<dbReference type="Pfam" id="PF12796">
    <property type="entry name" value="Ank_2"/>
    <property type="match status" value="2"/>
</dbReference>
<dbReference type="Gene3D" id="1.25.40.20">
    <property type="entry name" value="Ankyrin repeat-containing domain"/>
    <property type="match status" value="4"/>
</dbReference>
<dbReference type="InterPro" id="IPR002110">
    <property type="entry name" value="Ankyrin_rpt"/>
</dbReference>